<dbReference type="PANTHER" id="PTHR43084:SF1">
    <property type="entry name" value="PERSULFIDE DIOXYGENASE ETHE1, MITOCHONDRIAL"/>
    <property type="match status" value="1"/>
</dbReference>
<evidence type="ECO:0000256" key="1">
    <source>
        <dbReference type="ARBA" id="ARBA00022723"/>
    </source>
</evidence>
<dbReference type="SUPFAM" id="SSF52821">
    <property type="entry name" value="Rhodanese/Cell cycle control phosphatase"/>
    <property type="match status" value="2"/>
</dbReference>
<feature type="domain" description="Rhodanese" evidence="2">
    <location>
        <begin position="367"/>
        <end position="442"/>
    </location>
</feature>
<dbReference type="InterPro" id="IPR036866">
    <property type="entry name" value="RibonucZ/Hydroxyglut_hydro"/>
</dbReference>
<dbReference type="SMART" id="SM00849">
    <property type="entry name" value="Lactamase_B"/>
    <property type="match status" value="1"/>
</dbReference>
<dbReference type="Gene3D" id="3.40.250.10">
    <property type="entry name" value="Rhodanese-like domain"/>
    <property type="match status" value="2"/>
</dbReference>
<dbReference type="eggNOG" id="COG0607">
    <property type="taxonomic scope" value="Bacteria"/>
</dbReference>
<dbReference type="GO" id="GO:0050313">
    <property type="term" value="F:sulfur dioxygenase activity"/>
    <property type="evidence" value="ECO:0007669"/>
    <property type="project" value="InterPro"/>
</dbReference>
<dbReference type="PROSITE" id="PS50206">
    <property type="entry name" value="RHODANESE_3"/>
    <property type="match status" value="1"/>
</dbReference>
<dbReference type="Proteomes" id="UP000000771">
    <property type="component" value="Chromosome"/>
</dbReference>
<dbReference type="AlphaFoldDB" id="C7LYZ4"/>
<dbReference type="KEGG" id="afo:Afer_1014"/>
<dbReference type="SMART" id="SM00450">
    <property type="entry name" value="RHOD"/>
    <property type="match status" value="1"/>
</dbReference>
<name>C7LYZ4_ACIFD</name>
<dbReference type="OrthoDB" id="3196337at2"/>
<gene>
    <name evidence="3" type="ordered locus">Afer_1014</name>
</gene>
<keyword evidence="4" id="KW-1185">Reference proteome</keyword>
<dbReference type="STRING" id="525909.Afer_1014"/>
<dbReference type="SUPFAM" id="SSF56281">
    <property type="entry name" value="Metallo-hydrolase/oxidoreductase"/>
    <property type="match status" value="1"/>
</dbReference>
<dbReference type="InterPro" id="IPR051682">
    <property type="entry name" value="Mito_Persulfide_Diox"/>
</dbReference>
<dbReference type="PANTHER" id="PTHR43084">
    <property type="entry name" value="PERSULFIDE DIOXYGENASE ETHE1"/>
    <property type="match status" value="1"/>
</dbReference>
<keyword evidence="1" id="KW-0479">Metal-binding</keyword>
<accession>C7LYZ4</accession>
<dbReference type="Pfam" id="PF00753">
    <property type="entry name" value="Lactamase_B"/>
    <property type="match status" value="1"/>
</dbReference>
<dbReference type="CDD" id="cd00158">
    <property type="entry name" value="RHOD"/>
    <property type="match status" value="1"/>
</dbReference>
<evidence type="ECO:0000259" key="2">
    <source>
        <dbReference type="PROSITE" id="PS50206"/>
    </source>
</evidence>
<dbReference type="eggNOG" id="COG0491">
    <property type="taxonomic scope" value="Bacteria"/>
</dbReference>
<sequence>MLDLIIVPTLELGDRSYIVHDGRRAIVIDPQRDIDRMLAILAERGLEAVAVGDTHMHNDYVTGGYALAKELDVDYLVFEGEQVHFERRAVADREVLRLGDMEVTVLHTPGHTPTHISFVVRDPADDRPPVLLSGGSLLYGSVGRTDLISPEATYGLAKDQWHSAQRFATELPGPTILMPTHGFGSFCSSVSVEEAGDSTLDGEKRVNIVYKYDSAESFADMLVATYDPFPAYYRHMGPANVSGPAPLRIDSLPKLDVAQVTELRDHHEAAVVDIRPRKQSLEGRPAGTLAFEYSNVFSTYLGWLHHYGRPIVLVSSDEATAREAALSLGRIGIDEVRGWIEPEPLMDAWGVERLERISWQEYVQQYRGSDHTLLDLRNPSEARALPIPGAIQIPIYFLPNQIDEVATDRTVVVHCAGGYRAAAGAAWLSANKHIRPVVIDDGADVGAQLLAAQS</sequence>
<dbReference type="GO" id="GO:0046872">
    <property type="term" value="F:metal ion binding"/>
    <property type="evidence" value="ECO:0007669"/>
    <property type="project" value="UniProtKB-KW"/>
</dbReference>
<organism evidence="3 4">
    <name type="scientific">Acidimicrobium ferrooxidans (strain DSM 10331 / JCM 15462 / NBRC 103882 / ICP)</name>
    <dbReference type="NCBI Taxonomy" id="525909"/>
    <lineage>
        <taxon>Bacteria</taxon>
        <taxon>Bacillati</taxon>
        <taxon>Actinomycetota</taxon>
        <taxon>Acidimicrobiia</taxon>
        <taxon>Acidimicrobiales</taxon>
        <taxon>Acidimicrobiaceae</taxon>
        <taxon>Acidimicrobium</taxon>
    </lineage>
</organism>
<dbReference type="InterPro" id="IPR001279">
    <property type="entry name" value="Metallo-B-lactamas"/>
</dbReference>
<dbReference type="Gene3D" id="3.60.15.10">
    <property type="entry name" value="Ribonuclease Z/Hydroxyacylglutathione hydrolase-like"/>
    <property type="match status" value="1"/>
</dbReference>
<dbReference type="CDD" id="cd07724">
    <property type="entry name" value="POD-like_MBL-fold"/>
    <property type="match status" value="1"/>
</dbReference>
<dbReference type="RefSeq" id="WP_015798438.1">
    <property type="nucleotide sequence ID" value="NC_013124.1"/>
</dbReference>
<evidence type="ECO:0000313" key="3">
    <source>
        <dbReference type="EMBL" id="ACU53952.1"/>
    </source>
</evidence>
<proteinExistence type="predicted"/>
<dbReference type="Pfam" id="PF00581">
    <property type="entry name" value="Rhodanese"/>
    <property type="match status" value="1"/>
</dbReference>
<dbReference type="GO" id="GO:0070813">
    <property type="term" value="P:hydrogen sulfide metabolic process"/>
    <property type="evidence" value="ECO:0007669"/>
    <property type="project" value="TreeGrafter"/>
</dbReference>
<dbReference type="InterPro" id="IPR044528">
    <property type="entry name" value="POD-like_MBL-fold"/>
</dbReference>
<reference evidence="3 4" key="1">
    <citation type="journal article" date="2009" name="Stand. Genomic Sci.">
        <title>Complete genome sequence of Acidimicrobium ferrooxidans type strain (ICP).</title>
        <authorList>
            <person name="Clum A."/>
            <person name="Nolan M."/>
            <person name="Lang E."/>
            <person name="Glavina Del Rio T."/>
            <person name="Tice H."/>
            <person name="Copeland A."/>
            <person name="Cheng J.F."/>
            <person name="Lucas S."/>
            <person name="Chen F."/>
            <person name="Bruce D."/>
            <person name="Goodwin L."/>
            <person name="Pitluck S."/>
            <person name="Ivanova N."/>
            <person name="Mavrommatis K."/>
            <person name="Mikhailova N."/>
            <person name="Pati A."/>
            <person name="Chen A."/>
            <person name="Palaniappan K."/>
            <person name="Goker M."/>
            <person name="Spring S."/>
            <person name="Land M."/>
            <person name="Hauser L."/>
            <person name="Chang Y.J."/>
            <person name="Jeffries C.C."/>
            <person name="Chain P."/>
            <person name="Bristow J."/>
            <person name="Eisen J.A."/>
            <person name="Markowitz V."/>
            <person name="Hugenholtz P."/>
            <person name="Kyrpides N.C."/>
            <person name="Klenk H.P."/>
            <person name="Lapidus A."/>
        </authorList>
    </citation>
    <scope>NUCLEOTIDE SEQUENCE [LARGE SCALE GENOMIC DNA]</scope>
    <source>
        <strain evidence="4">DSM 10331 / JCM 15462 / NBRC 103882 / ICP</strain>
    </source>
</reference>
<dbReference type="GO" id="GO:0006749">
    <property type="term" value="P:glutathione metabolic process"/>
    <property type="evidence" value="ECO:0007669"/>
    <property type="project" value="InterPro"/>
</dbReference>
<dbReference type="EMBL" id="CP001631">
    <property type="protein sequence ID" value="ACU53952.1"/>
    <property type="molecule type" value="Genomic_DNA"/>
</dbReference>
<evidence type="ECO:0000313" key="4">
    <source>
        <dbReference type="Proteomes" id="UP000000771"/>
    </source>
</evidence>
<dbReference type="HOGENOM" id="CLU_030571_7_1_11"/>
<dbReference type="InterPro" id="IPR036873">
    <property type="entry name" value="Rhodanese-like_dom_sf"/>
</dbReference>
<dbReference type="InterPro" id="IPR001763">
    <property type="entry name" value="Rhodanese-like_dom"/>
</dbReference>
<protein>
    <submittedName>
        <fullName evidence="3">Beta-lactamase domain protein</fullName>
    </submittedName>
</protein>